<dbReference type="EMBL" id="SUPL01000001">
    <property type="protein sequence ID" value="TJY38208.1"/>
    <property type="molecule type" value="Genomic_DNA"/>
</dbReference>
<name>A0A4U0F1S9_9FLAO</name>
<proteinExistence type="predicted"/>
<evidence type="ECO:0000313" key="1">
    <source>
        <dbReference type="EMBL" id="TJY38208.1"/>
    </source>
</evidence>
<organism evidence="1 2">
    <name type="scientific">Pontimicrobium aquaticum</name>
    <dbReference type="NCBI Taxonomy" id="2565367"/>
    <lineage>
        <taxon>Bacteria</taxon>
        <taxon>Pseudomonadati</taxon>
        <taxon>Bacteroidota</taxon>
        <taxon>Flavobacteriia</taxon>
        <taxon>Flavobacteriales</taxon>
        <taxon>Flavobacteriaceae</taxon>
        <taxon>Pontimicrobium</taxon>
    </lineage>
</organism>
<dbReference type="RefSeq" id="WP_136840824.1">
    <property type="nucleotide sequence ID" value="NZ_SUPL01000001.1"/>
</dbReference>
<accession>A0A4U0F1S9</accession>
<sequence length="315" mass="36840">MPITGTQFENHTKPFFRKVFEEIGFHVLEVRNQTSGTQNGFDIKISFEDDHGIDRSIFIECKYYETTLSFSQIVTKIIELNGSNYVPDGFIALSPKRDISNRDDNLKEQLESSFKFPIKFLTPDSEVHNLFALDEDYYKVVYDEECSIKLNREDYLKKFKARINMILSQKDTLAISNFISISETSETPDEDENLRTTLDEKLDALSPSNEERIRYHQLRCNYKIFLEEQQDLNNALRGKIIDWQDDLRLKAFRLTSKFKSDKNYTPSKFFHDFFQAAENSLISFYDNNSLSGSDEKLLHGVVMELAAECPLDWRE</sequence>
<keyword evidence="2" id="KW-1185">Reference proteome</keyword>
<gene>
    <name evidence="1" type="ORF">E5167_02840</name>
</gene>
<evidence type="ECO:0008006" key="3">
    <source>
        <dbReference type="Google" id="ProtNLM"/>
    </source>
</evidence>
<dbReference type="OrthoDB" id="8450256at2"/>
<comment type="caution">
    <text evidence="1">The sequence shown here is derived from an EMBL/GenBank/DDBJ whole genome shotgun (WGS) entry which is preliminary data.</text>
</comment>
<reference evidence="1 2" key="1">
    <citation type="submission" date="2019-04" db="EMBL/GenBank/DDBJ databases">
        <title>Lacinutrix sp. nov., isolated from marine water.</title>
        <authorList>
            <person name="Kim W."/>
        </authorList>
    </citation>
    <scope>NUCLEOTIDE SEQUENCE [LARGE SCALE GENOMIC DNA]</scope>
    <source>
        <strain evidence="1 2">CAU 1491</strain>
    </source>
</reference>
<dbReference type="AlphaFoldDB" id="A0A4U0F1S9"/>
<protein>
    <recommendedName>
        <fullName evidence="3">Restriction endonuclease</fullName>
    </recommendedName>
</protein>
<dbReference type="Proteomes" id="UP000307657">
    <property type="component" value="Unassembled WGS sequence"/>
</dbReference>
<evidence type="ECO:0000313" key="2">
    <source>
        <dbReference type="Proteomes" id="UP000307657"/>
    </source>
</evidence>